<dbReference type="EMBL" id="RBNL01000841">
    <property type="protein sequence ID" value="RML96248.1"/>
    <property type="molecule type" value="Genomic_DNA"/>
</dbReference>
<dbReference type="InterPro" id="IPR004841">
    <property type="entry name" value="AA-permease/SLC12A_dom"/>
</dbReference>
<keyword evidence="3" id="KW-1133">Transmembrane helix</keyword>
<comment type="subcellular location">
    <subcellularLocation>
        <location evidence="1">Membrane</location>
        <topology evidence="1">Multi-pass membrane protein</topology>
    </subcellularLocation>
</comment>
<dbReference type="Proteomes" id="UP000282378">
    <property type="component" value="Unassembled WGS sequence"/>
</dbReference>
<feature type="non-terminal residue" evidence="6">
    <location>
        <position position="42"/>
    </location>
</feature>
<organism evidence="6 7">
    <name type="scientific">Pseudomonas syringae pv. maculicola</name>
    <dbReference type="NCBI Taxonomy" id="59511"/>
    <lineage>
        <taxon>Bacteria</taxon>
        <taxon>Pseudomonadati</taxon>
        <taxon>Pseudomonadota</taxon>
        <taxon>Gammaproteobacteria</taxon>
        <taxon>Pseudomonadales</taxon>
        <taxon>Pseudomonadaceae</taxon>
        <taxon>Pseudomonas</taxon>
    </lineage>
</organism>
<dbReference type="GO" id="GO:0055085">
    <property type="term" value="P:transmembrane transport"/>
    <property type="evidence" value="ECO:0007669"/>
    <property type="project" value="InterPro"/>
</dbReference>
<evidence type="ECO:0000256" key="2">
    <source>
        <dbReference type="ARBA" id="ARBA00022692"/>
    </source>
</evidence>
<accession>A0A3M3A798</accession>
<sequence length="42" mass="4616">MSAAVFFVLINAINLTNVKVFGETEFWFAIIKVVAIIGMIAL</sequence>
<evidence type="ECO:0000256" key="1">
    <source>
        <dbReference type="ARBA" id="ARBA00004141"/>
    </source>
</evidence>
<dbReference type="AlphaFoldDB" id="A0A3M3A798"/>
<dbReference type="GO" id="GO:0016020">
    <property type="term" value="C:membrane"/>
    <property type="evidence" value="ECO:0007669"/>
    <property type="project" value="UniProtKB-SubCell"/>
</dbReference>
<evidence type="ECO:0000256" key="4">
    <source>
        <dbReference type="ARBA" id="ARBA00023136"/>
    </source>
</evidence>
<dbReference type="Pfam" id="PF00324">
    <property type="entry name" value="AA_permease"/>
    <property type="match status" value="1"/>
</dbReference>
<reference evidence="6 7" key="1">
    <citation type="submission" date="2018-08" db="EMBL/GenBank/DDBJ databases">
        <title>Recombination of ecologically and evolutionarily significant loci maintains genetic cohesion in the Pseudomonas syringae species complex.</title>
        <authorList>
            <person name="Dillon M."/>
            <person name="Thakur S."/>
            <person name="Almeida R.N.D."/>
            <person name="Weir B.S."/>
            <person name="Guttman D.S."/>
        </authorList>
    </citation>
    <scope>NUCLEOTIDE SEQUENCE [LARGE SCALE GENOMIC DNA]</scope>
    <source>
        <strain evidence="6 7">88_10</strain>
    </source>
</reference>
<protein>
    <submittedName>
        <fullName evidence="6">Aromatic amino acid permease</fullName>
    </submittedName>
</protein>
<keyword evidence="2" id="KW-0812">Transmembrane</keyword>
<evidence type="ECO:0000313" key="7">
    <source>
        <dbReference type="Proteomes" id="UP000282378"/>
    </source>
</evidence>
<comment type="caution">
    <text evidence="6">The sequence shown here is derived from an EMBL/GenBank/DDBJ whole genome shotgun (WGS) entry which is preliminary data.</text>
</comment>
<evidence type="ECO:0000256" key="3">
    <source>
        <dbReference type="ARBA" id="ARBA00022989"/>
    </source>
</evidence>
<evidence type="ECO:0000259" key="5">
    <source>
        <dbReference type="Pfam" id="PF00324"/>
    </source>
</evidence>
<name>A0A3M3A798_PSEYM</name>
<keyword evidence="4" id="KW-0472">Membrane</keyword>
<proteinExistence type="predicted"/>
<feature type="domain" description="Amino acid permease/ SLC12A" evidence="5">
    <location>
        <begin position="2"/>
        <end position="41"/>
    </location>
</feature>
<gene>
    <name evidence="6" type="ORF">APX70_06687</name>
</gene>
<evidence type="ECO:0000313" key="6">
    <source>
        <dbReference type="EMBL" id="RML96248.1"/>
    </source>
</evidence>